<dbReference type="KEGG" id="tee:Tel_00035"/>
<reference evidence="2" key="1">
    <citation type="submission" date="2015-10" db="EMBL/GenBank/DDBJ databases">
        <title>Description of Candidatus Tenderia electrophaga gen. nov, sp. nov., an Uncultivated Electroautotroph from a Biocathode Enrichment.</title>
        <authorList>
            <person name="Eddie B.J."/>
            <person name="Malanoski A.P."/>
            <person name="Wang Z."/>
            <person name="Hall R.J."/>
            <person name="Oh S.D."/>
            <person name="Heiner C."/>
            <person name="Lin B."/>
            <person name="Strycharz-Glaven S.M."/>
        </authorList>
    </citation>
    <scope>NUCLEOTIDE SEQUENCE [LARGE SCALE GENOMIC DNA]</scope>
    <source>
        <strain evidence="2">NRL1</strain>
    </source>
</reference>
<dbReference type="InterPro" id="IPR022742">
    <property type="entry name" value="Hydrolase_4"/>
</dbReference>
<accession>A0A0S2T910</accession>
<dbReference type="AlphaFoldDB" id="A0A0S2T910"/>
<sequence length="277" mass="31096">MLRPALLLMVSISLLQGCSNMFFIPMERLVRTPADIGLQYREVEFESSDGTKLHGWFLPAEGAARGSTLFLHGNAENISTHIGSVHWLPAEGYNVLLFDYRGYGKSGGVPELHGVIRDAEAAIEQIVKMEETDHTPIIVYGQSIGASIAIYAVAHSQYREHIDALIAESAFAGYRRIAREKLSAFWLTWPFQYPLSWTVSAAYAPIDAAPKIAPIPLLLVYSEEDRIVPAHHGELLYKAAKQPKQLWRVPNGQHISVFFRPEQRQRLLDYLESVTQP</sequence>
<dbReference type="EMBL" id="CP013099">
    <property type="protein sequence ID" value="ALP51655.1"/>
    <property type="molecule type" value="Genomic_DNA"/>
</dbReference>
<dbReference type="Gene3D" id="3.40.50.1820">
    <property type="entry name" value="alpha/beta hydrolase"/>
    <property type="match status" value="1"/>
</dbReference>
<dbReference type="PROSITE" id="PS51257">
    <property type="entry name" value="PROKAR_LIPOPROTEIN"/>
    <property type="match status" value="1"/>
</dbReference>
<proteinExistence type="predicted"/>
<protein>
    <recommendedName>
        <fullName evidence="1">Serine aminopeptidase S33 domain-containing protein</fullName>
    </recommendedName>
</protein>
<dbReference type="Proteomes" id="UP000055136">
    <property type="component" value="Chromosome"/>
</dbReference>
<organism evidence="2 3">
    <name type="scientific">Candidatus Tenderia electrophaga</name>
    <dbReference type="NCBI Taxonomy" id="1748243"/>
    <lineage>
        <taxon>Bacteria</taxon>
        <taxon>Pseudomonadati</taxon>
        <taxon>Pseudomonadota</taxon>
        <taxon>Gammaproteobacteria</taxon>
        <taxon>Candidatus Tenderiales</taxon>
        <taxon>Candidatus Tenderiaceae</taxon>
        <taxon>Candidatus Tenderia</taxon>
    </lineage>
</organism>
<name>A0A0S2T910_9GAMM</name>
<dbReference type="Pfam" id="PF12146">
    <property type="entry name" value="Hydrolase_4"/>
    <property type="match status" value="1"/>
</dbReference>
<dbReference type="STRING" id="1748243.Tel_00035"/>
<dbReference type="SUPFAM" id="SSF53474">
    <property type="entry name" value="alpha/beta-Hydrolases"/>
    <property type="match status" value="1"/>
</dbReference>
<evidence type="ECO:0000259" key="1">
    <source>
        <dbReference type="Pfam" id="PF12146"/>
    </source>
</evidence>
<keyword evidence="3" id="KW-1185">Reference proteome</keyword>
<feature type="domain" description="Serine aminopeptidase S33" evidence="1">
    <location>
        <begin position="64"/>
        <end position="177"/>
    </location>
</feature>
<dbReference type="PANTHER" id="PTHR12277">
    <property type="entry name" value="ALPHA/BETA HYDROLASE DOMAIN-CONTAINING PROTEIN"/>
    <property type="match status" value="1"/>
</dbReference>
<dbReference type="PANTHER" id="PTHR12277:SF81">
    <property type="entry name" value="PROTEIN ABHD13"/>
    <property type="match status" value="1"/>
</dbReference>
<evidence type="ECO:0000313" key="3">
    <source>
        <dbReference type="Proteomes" id="UP000055136"/>
    </source>
</evidence>
<gene>
    <name evidence="2" type="ORF">Tel_00035</name>
</gene>
<evidence type="ECO:0000313" key="2">
    <source>
        <dbReference type="EMBL" id="ALP51655.1"/>
    </source>
</evidence>
<dbReference type="InterPro" id="IPR029058">
    <property type="entry name" value="AB_hydrolase_fold"/>
</dbReference>